<dbReference type="PRINTS" id="PR00032">
    <property type="entry name" value="HTHARAC"/>
</dbReference>
<dbReference type="PROSITE" id="PS00041">
    <property type="entry name" value="HTH_ARAC_FAMILY_1"/>
    <property type="match status" value="1"/>
</dbReference>
<dbReference type="EMBL" id="PISE01000031">
    <property type="protein sequence ID" value="PKG22892.1"/>
    <property type="molecule type" value="Genomic_DNA"/>
</dbReference>
<dbReference type="InterPro" id="IPR009057">
    <property type="entry name" value="Homeodomain-like_sf"/>
</dbReference>
<evidence type="ECO:0000313" key="5">
    <source>
        <dbReference type="EMBL" id="PKG22892.1"/>
    </source>
</evidence>
<dbReference type="InterPro" id="IPR020449">
    <property type="entry name" value="Tscrpt_reg_AraC-type_HTH"/>
</dbReference>
<dbReference type="GO" id="GO:0003700">
    <property type="term" value="F:DNA-binding transcription factor activity"/>
    <property type="evidence" value="ECO:0007669"/>
    <property type="project" value="InterPro"/>
</dbReference>
<name>A0A2N0Z049_9BACI</name>
<dbReference type="GO" id="GO:0043565">
    <property type="term" value="F:sequence-specific DNA binding"/>
    <property type="evidence" value="ECO:0007669"/>
    <property type="project" value="InterPro"/>
</dbReference>
<keyword evidence="1" id="KW-0805">Transcription regulation</keyword>
<feature type="domain" description="HTH araC/xylS-type" evidence="4">
    <location>
        <begin position="8"/>
        <end position="106"/>
    </location>
</feature>
<organism evidence="5 6">
    <name type="scientific">Niallia nealsonii</name>
    <dbReference type="NCBI Taxonomy" id="115979"/>
    <lineage>
        <taxon>Bacteria</taxon>
        <taxon>Bacillati</taxon>
        <taxon>Bacillota</taxon>
        <taxon>Bacilli</taxon>
        <taxon>Bacillales</taxon>
        <taxon>Bacillaceae</taxon>
        <taxon>Niallia</taxon>
    </lineage>
</organism>
<protein>
    <submittedName>
        <fullName evidence="5">AraC family transcriptional regulator</fullName>
    </submittedName>
</protein>
<dbReference type="PANTHER" id="PTHR47504:SF5">
    <property type="entry name" value="RIGHT ORIGIN-BINDING PROTEIN"/>
    <property type="match status" value="1"/>
</dbReference>
<accession>A0A2N0Z049</accession>
<evidence type="ECO:0000256" key="1">
    <source>
        <dbReference type="ARBA" id="ARBA00023015"/>
    </source>
</evidence>
<evidence type="ECO:0000259" key="4">
    <source>
        <dbReference type="PROSITE" id="PS01124"/>
    </source>
</evidence>
<evidence type="ECO:0000313" key="6">
    <source>
        <dbReference type="Proteomes" id="UP000233375"/>
    </source>
</evidence>
<dbReference type="SUPFAM" id="SSF55136">
    <property type="entry name" value="Probable bacterial effector-binding domain"/>
    <property type="match status" value="1"/>
</dbReference>
<dbReference type="InterPro" id="IPR018060">
    <property type="entry name" value="HTH_AraC"/>
</dbReference>
<reference evidence="5 6" key="1">
    <citation type="journal article" date="2003" name="Int. J. Syst. Evol. Microbiol.">
        <title>Bacillus nealsonii sp. nov., isolated from a spacecraft-assembly facility, whose spores are gamma-radiation resistant.</title>
        <authorList>
            <person name="Venkateswaran K."/>
            <person name="Kempf M."/>
            <person name="Chen F."/>
            <person name="Satomi M."/>
            <person name="Nicholson W."/>
            <person name="Kern R."/>
        </authorList>
    </citation>
    <scope>NUCLEOTIDE SEQUENCE [LARGE SCALE GENOMIC DNA]</scope>
    <source>
        <strain evidence="5 6">FO-92</strain>
    </source>
</reference>
<proteinExistence type="predicted"/>
<dbReference type="SMART" id="SM00871">
    <property type="entry name" value="AraC_E_bind"/>
    <property type="match status" value="1"/>
</dbReference>
<keyword evidence="2" id="KW-0238">DNA-binding</keyword>
<dbReference type="Gene3D" id="1.10.10.60">
    <property type="entry name" value="Homeodomain-like"/>
    <property type="match status" value="2"/>
</dbReference>
<dbReference type="SUPFAM" id="SSF46689">
    <property type="entry name" value="Homeodomain-like"/>
    <property type="match status" value="2"/>
</dbReference>
<dbReference type="AlphaFoldDB" id="A0A2N0Z049"/>
<dbReference type="OrthoDB" id="9801123at2"/>
<dbReference type="Proteomes" id="UP000233375">
    <property type="component" value="Unassembled WGS sequence"/>
</dbReference>
<gene>
    <name evidence="5" type="ORF">CWS01_14515</name>
</gene>
<sequence>MDTLKNMNAALRYIENNLDNEIDYFQIATLSGTSEYHFRRLFSYLSGMSLNTYIRNRKLSQASLDLQKDNSKVIDIAVKYGYNSADGFTRAFKEWSGINPSEVKKAKNLKLFPQMTFQLTIRGGNDLNYRVEKKEAFKLVGISKRVPIIFEGQNPEIIKLIQSITKEQKEKLQSFRNTDVKTVVQASYNFDSGRNKENGSLDHIVGSITTLTREFPGFDVVKVPEVTWAIFTSQGPFPQTMQDTWAKIASEWLPSTNYELENVPEISFTGDLTEMQNVYSEIWIGVKEKN</sequence>
<dbReference type="Pfam" id="PF12833">
    <property type="entry name" value="HTH_18"/>
    <property type="match status" value="1"/>
</dbReference>
<dbReference type="InterPro" id="IPR011256">
    <property type="entry name" value="Reg_factor_effector_dom_sf"/>
</dbReference>
<dbReference type="Gene3D" id="3.20.80.10">
    <property type="entry name" value="Regulatory factor, effector binding domain"/>
    <property type="match status" value="1"/>
</dbReference>
<dbReference type="InterPro" id="IPR050959">
    <property type="entry name" value="MarA-like"/>
</dbReference>
<dbReference type="InterPro" id="IPR029442">
    <property type="entry name" value="GyrI-like"/>
</dbReference>
<keyword evidence="3" id="KW-0804">Transcription</keyword>
<comment type="caution">
    <text evidence="5">The sequence shown here is derived from an EMBL/GenBank/DDBJ whole genome shotgun (WGS) entry which is preliminary data.</text>
</comment>
<dbReference type="RefSeq" id="WP_101177913.1">
    <property type="nucleotide sequence ID" value="NZ_PISE01000031.1"/>
</dbReference>
<dbReference type="PROSITE" id="PS01124">
    <property type="entry name" value="HTH_ARAC_FAMILY_2"/>
    <property type="match status" value="1"/>
</dbReference>
<dbReference type="PANTHER" id="PTHR47504">
    <property type="entry name" value="RIGHT ORIGIN-BINDING PROTEIN"/>
    <property type="match status" value="1"/>
</dbReference>
<keyword evidence="6" id="KW-1185">Reference proteome</keyword>
<evidence type="ECO:0000256" key="2">
    <source>
        <dbReference type="ARBA" id="ARBA00023125"/>
    </source>
</evidence>
<dbReference type="InterPro" id="IPR010499">
    <property type="entry name" value="AraC_E-bd"/>
</dbReference>
<evidence type="ECO:0000256" key="3">
    <source>
        <dbReference type="ARBA" id="ARBA00023163"/>
    </source>
</evidence>
<dbReference type="InterPro" id="IPR018062">
    <property type="entry name" value="HTH_AraC-typ_CS"/>
</dbReference>
<dbReference type="Pfam" id="PF06445">
    <property type="entry name" value="GyrI-like"/>
    <property type="match status" value="1"/>
</dbReference>
<dbReference type="SMART" id="SM00342">
    <property type="entry name" value="HTH_ARAC"/>
    <property type="match status" value="1"/>
</dbReference>